<proteinExistence type="predicted"/>
<organism evidence="4 5">
    <name type="scientific">Enterocloster hominis</name>
    <name type="common">ex Liu et al. 2021</name>
    <dbReference type="NCBI Taxonomy" id="2763663"/>
    <lineage>
        <taxon>Bacteria</taxon>
        <taxon>Bacillati</taxon>
        <taxon>Bacillota</taxon>
        <taxon>Clostridia</taxon>
        <taxon>Lachnospirales</taxon>
        <taxon>Lachnospiraceae</taxon>
        <taxon>Enterocloster</taxon>
    </lineage>
</organism>
<accession>A0ABR7NWP0</accession>
<dbReference type="CDD" id="cd02651">
    <property type="entry name" value="nuc_hydro_IU_UC_XIUA"/>
    <property type="match status" value="1"/>
</dbReference>
<dbReference type="InterPro" id="IPR001910">
    <property type="entry name" value="Inosine/uridine_hydrolase_dom"/>
</dbReference>
<reference evidence="4 5" key="1">
    <citation type="submission" date="2020-08" db="EMBL/GenBank/DDBJ databases">
        <title>Genome public.</title>
        <authorList>
            <person name="Liu C."/>
            <person name="Sun Q."/>
        </authorList>
    </citation>
    <scope>NUCLEOTIDE SEQUENCE [LARGE SCALE GENOMIC DNA]</scope>
    <source>
        <strain evidence="4 5">BX10</strain>
    </source>
</reference>
<name>A0ABR7NWP0_9FIRM</name>
<dbReference type="InterPro" id="IPR036452">
    <property type="entry name" value="Ribo_hydro-like"/>
</dbReference>
<dbReference type="GO" id="GO:0016787">
    <property type="term" value="F:hydrolase activity"/>
    <property type="evidence" value="ECO:0007669"/>
    <property type="project" value="UniProtKB-KW"/>
</dbReference>
<keyword evidence="2" id="KW-0326">Glycosidase</keyword>
<dbReference type="Proteomes" id="UP000647491">
    <property type="component" value="Unassembled WGS sequence"/>
</dbReference>
<dbReference type="Pfam" id="PF01156">
    <property type="entry name" value="IU_nuc_hydro"/>
    <property type="match status" value="1"/>
</dbReference>
<evidence type="ECO:0000313" key="5">
    <source>
        <dbReference type="Proteomes" id="UP000647491"/>
    </source>
</evidence>
<evidence type="ECO:0000256" key="1">
    <source>
        <dbReference type="ARBA" id="ARBA00022801"/>
    </source>
</evidence>
<dbReference type="PANTHER" id="PTHR12304">
    <property type="entry name" value="INOSINE-URIDINE PREFERRING NUCLEOSIDE HYDROLASE"/>
    <property type="match status" value="1"/>
</dbReference>
<dbReference type="RefSeq" id="WP_262428040.1">
    <property type="nucleotide sequence ID" value="NZ_JACRTJ010000027.1"/>
</dbReference>
<comment type="caution">
    <text evidence="4">The sequence shown here is derived from an EMBL/GenBank/DDBJ whole genome shotgun (WGS) entry which is preliminary data.</text>
</comment>
<feature type="domain" description="Inosine/uridine-preferring nucleoside hydrolase" evidence="3">
    <location>
        <begin position="7"/>
        <end position="311"/>
    </location>
</feature>
<dbReference type="EMBL" id="JACRTJ010000027">
    <property type="protein sequence ID" value="MBC8600026.1"/>
    <property type="molecule type" value="Genomic_DNA"/>
</dbReference>
<dbReference type="Gene3D" id="3.90.245.10">
    <property type="entry name" value="Ribonucleoside hydrolase-like"/>
    <property type="match status" value="1"/>
</dbReference>
<keyword evidence="5" id="KW-1185">Reference proteome</keyword>
<evidence type="ECO:0000313" key="4">
    <source>
        <dbReference type="EMBL" id="MBC8600026.1"/>
    </source>
</evidence>
<sequence>MDTKRKVIIDCDPGIDDMFALILCIRHLDVRGIVAVGGNTGLEYTQRNARFATELTGRPDIPVYAGYDMPMLNQLVRATEVHGSGGIGDIEIREPEKKLEKEHGADFLIRTFMENDDISLITLGPLTNVAQAILKEPELKKRIPEILCMGGSATSGNATPAAEFNILVDPEAAKIVFESGIPIKMAGLNLTRQNHMDMADVEQLRAIGGTVGDFAADILEFSVKNSDFTSICDACAVAWWVDDQVITKSIRTQVDVETKGEFTRGMTVCDWRDFMGTDPEQEISREKCWNKYKTSGNVEVAMEFDQKRFREVLFDTVRSYKEMN</sequence>
<evidence type="ECO:0000259" key="3">
    <source>
        <dbReference type="Pfam" id="PF01156"/>
    </source>
</evidence>
<protein>
    <submittedName>
        <fullName evidence="4">Nucleoside hydrolase</fullName>
    </submittedName>
</protein>
<dbReference type="SUPFAM" id="SSF53590">
    <property type="entry name" value="Nucleoside hydrolase"/>
    <property type="match status" value="1"/>
</dbReference>
<dbReference type="InterPro" id="IPR023186">
    <property type="entry name" value="IUNH"/>
</dbReference>
<dbReference type="PANTHER" id="PTHR12304:SF4">
    <property type="entry name" value="URIDINE NUCLEOSIDASE"/>
    <property type="match status" value="1"/>
</dbReference>
<keyword evidence="1 4" id="KW-0378">Hydrolase</keyword>
<gene>
    <name evidence="4" type="ORF">H8708_12440</name>
</gene>
<evidence type="ECO:0000256" key="2">
    <source>
        <dbReference type="ARBA" id="ARBA00023295"/>
    </source>
</evidence>